<feature type="region of interest" description="Disordered" evidence="6">
    <location>
        <begin position="117"/>
        <end position="180"/>
    </location>
</feature>
<evidence type="ECO:0000313" key="9">
    <source>
        <dbReference type="Proteomes" id="UP000238479"/>
    </source>
</evidence>
<dbReference type="InterPro" id="IPR050655">
    <property type="entry name" value="Plant_B3_domain"/>
</dbReference>
<dbReference type="SUPFAM" id="SSF101936">
    <property type="entry name" value="DNA-binding pseudobarrel domain"/>
    <property type="match status" value="2"/>
</dbReference>
<keyword evidence="2" id="KW-0805">Transcription regulation</keyword>
<evidence type="ECO:0000256" key="5">
    <source>
        <dbReference type="ARBA" id="ARBA00023242"/>
    </source>
</evidence>
<reference evidence="8 9" key="1">
    <citation type="journal article" date="2018" name="Nat. Genet.">
        <title>The Rosa genome provides new insights in the design of modern roses.</title>
        <authorList>
            <person name="Bendahmane M."/>
        </authorList>
    </citation>
    <scope>NUCLEOTIDE SEQUENCE [LARGE SCALE GENOMIC DNA]</scope>
    <source>
        <strain evidence="9">cv. Old Blush</strain>
    </source>
</reference>
<dbReference type="InterPro" id="IPR015300">
    <property type="entry name" value="DNA-bd_pseudobarrel_sf"/>
</dbReference>
<comment type="caution">
    <text evidence="8">The sequence shown here is derived from an EMBL/GenBank/DDBJ whole genome shotgun (WGS) entry which is preliminary data.</text>
</comment>
<proteinExistence type="predicted"/>
<evidence type="ECO:0000256" key="1">
    <source>
        <dbReference type="ARBA" id="ARBA00004123"/>
    </source>
</evidence>
<keyword evidence="4" id="KW-0804">Transcription</keyword>
<dbReference type="Pfam" id="PF02362">
    <property type="entry name" value="B3"/>
    <property type="match status" value="2"/>
</dbReference>
<dbReference type="InterPro" id="IPR003340">
    <property type="entry name" value="B3_DNA-bd"/>
</dbReference>
<keyword evidence="3" id="KW-0238">DNA-binding</keyword>
<evidence type="ECO:0000259" key="7">
    <source>
        <dbReference type="PROSITE" id="PS50863"/>
    </source>
</evidence>
<dbReference type="PROSITE" id="PS50863">
    <property type="entry name" value="B3"/>
    <property type="match status" value="2"/>
</dbReference>
<dbReference type="Gramene" id="PRQ47777">
    <property type="protein sequence ID" value="PRQ47777"/>
    <property type="gene ID" value="RchiOBHm_Chr2g0103411"/>
</dbReference>
<dbReference type="STRING" id="74649.A0A2P6RMX0"/>
<dbReference type="PANTHER" id="PTHR31920:SF148">
    <property type="entry name" value="B3 DOMAIN-CONTAINING PROTEIN OS03G0621600"/>
    <property type="match status" value="1"/>
</dbReference>
<dbReference type="OMA" id="ERHENNT"/>
<evidence type="ECO:0000256" key="2">
    <source>
        <dbReference type="ARBA" id="ARBA00023015"/>
    </source>
</evidence>
<feature type="region of interest" description="Disordered" evidence="6">
    <location>
        <begin position="310"/>
        <end position="362"/>
    </location>
</feature>
<accession>A0A2P6RMX0</accession>
<dbReference type="SMART" id="SM01019">
    <property type="entry name" value="B3"/>
    <property type="match status" value="2"/>
</dbReference>
<protein>
    <submittedName>
        <fullName evidence="8">Putative transcription factor B3-Domain family</fullName>
    </submittedName>
</protein>
<comment type="subcellular location">
    <subcellularLocation>
        <location evidence="1">Nucleus</location>
    </subcellularLocation>
</comment>
<evidence type="ECO:0000256" key="4">
    <source>
        <dbReference type="ARBA" id="ARBA00023163"/>
    </source>
</evidence>
<dbReference type="GO" id="GO:0003677">
    <property type="term" value="F:DNA binding"/>
    <property type="evidence" value="ECO:0007669"/>
    <property type="project" value="UniProtKB-KW"/>
</dbReference>
<dbReference type="AlphaFoldDB" id="A0A2P6RMX0"/>
<dbReference type="GO" id="GO:0005634">
    <property type="term" value="C:nucleus"/>
    <property type="evidence" value="ECO:0007669"/>
    <property type="project" value="UniProtKB-SubCell"/>
</dbReference>
<dbReference type="EMBL" id="PDCK01000040">
    <property type="protein sequence ID" value="PRQ47777.1"/>
    <property type="molecule type" value="Genomic_DNA"/>
</dbReference>
<dbReference type="Gene3D" id="2.40.330.10">
    <property type="entry name" value="DNA-binding pseudobarrel domain"/>
    <property type="match status" value="2"/>
</dbReference>
<name>A0A2P6RMX0_ROSCH</name>
<gene>
    <name evidence="8" type="ORF">RchiOBHm_Chr2g0103411</name>
</gene>
<organism evidence="8 9">
    <name type="scientific">Rosa chinensis</name>
    <name type="common">China rose</name>
    <dbReference type="NCBI Taxonomy" id="74649"/>
    <lineage>
        <taxon>Eukaryota</taxon>
        <taxon>Viridiplantae</taxon>
        <taxon>Streptophyta</taxon>
        <taxon>Embryophyta</taxon>
        <taxon>Tracheophyta</taxon>
        <taxon>Spermatophyta</taxon>
        <taxon>Magnoliopsida</taxon>
        <taxon>eudicotyledons</taxon>
        <taxon>Gunneridae</taxon>
        <taxon>Pentapetalae</taxon>
        <taxon>rosids</taxon>
        <taxon>fabids</taxon>
        <taxon>Rosales</taxon>
        <taxon>Rosaceae</taxon>
        <taxon>Rosoideae</taxon>
        <taxon>Rosoideae incertae sedis</taxon>
        <taxon>Rosa</taxon>
    </lineage>
</organism>
<dbReference type="OrthoDB" id="1143226at2759"/>
<feature type="compositionally biased region" description="Basic and acidic residues" evidence="6">
    <location>
        <begin position="148"/>
        <end position="157"/>
    </location>
</feature>
<keyword evidence="9" id="KW-1185">Reference proteome</keyword>
<sequence>MAPRRKLPSFFKIVPGDQFTNKLKIPREFLQHFHGNIPHQCRLQTAARTWAVDVEEVNNKFYFQKGWNEFVQDNGLKYGELLVFHYAGNSDFHVDIFGKNTCGKLFVMPEIEEANEEDDDVSLQISDDSPESSPPPQKKYKTSSSDKGQMKNKEAHWSKSKMKKKDKGGTSSTQRFTRQKLEPRWRAHVRAEAFKFKNPSAFLVSMKPSYIKYKFVWLPSEFTMLVKPLIENSGYVTLRVSDGRVKTWQAKLTCNDVTTNRSKLHGSWSKFMRDNNLKEGDLCAFMLIKDTTILIEVVIFRTKEAATCTFSPDMSDNEDHEKDDEDDDDEEGDEENEDEEEEEEEDDDDSRETVDYVSSDSS</sequence>
<evidence type="ECO:0000256" key="6">
    <source>
        <dbReference type="SAM" id="MobiDB-lite"/>
    </source>
</evidence>
<feature type="domain" description="TF-B3" evidence="7">
    <location>
        <begin position="8"/>
        <end position="100"/>
    </location>
</feature>
<feature type="compositionally biased region" description="Acidic residues" evidence="6">
    <location>
        <begin position="315"/>
        <end position="350"/>
    </location>
</feature>
<dbReference type="CDD" id="cd10017">
    <property type="entry name" value="B3_DNA"/>
    <property type="match status" value="2"/>
</dbReference>
<keyword evidence="5" id="KW-0539">Nucleus</keyword>
<dbReference type="PANTHER" id="PTHR31920">
    <property type="entry name" value="B3 DOMAIN-CONTAINING"/>
    <property type="match status" value="1"/>
</dbReference>
<evidence type="ECO:0000256" key="3">
    <source>
        <dbReference type="ARBA" id="ARBA00023125"/>
    </source>
</evidence>
<evidence type="ECO:0000313" key="8">
    <source>
        <dbReference type="EMBL" id="PRQ47777.1"/>
    </source>
</evidence>
<dbReference type="Proteomes" id="UP000238479">
    <property type="component" value="Chromosome 2"/>
</dbReference>
<feature type="domain" description="TF-B3" evidence="7">
    <location>
        <begin position="201"/>
        <end position="303"/>
    </location>
</feature>